<evidence type="ECO:0000313" key="2">
    <source>
        <dbReference type="Proteomes" id="UP001151760"/>
    </source>
</evidence>
<organism evidence="1 2">
    <name type="scientific">Tanacetum coccineum</name>
    <dbReference type="NCBI Taxonomy" id="301880"/>
    <lineage>
        <taxon>Eukaryota</taxon>
        <taxon>Viridiplantae</taxon>
        <taxon>Streptophyta</taxon>
        <taxon>Embryophyta</taxon>
        <taxon>Tracheophyta</taxon>
        <taxon>Spermatophyta</taxon>
        <taxon>Magnoliopsida</taxon>
        <taxon>eudicotyledons</taxon>
        <taxon>Gunneridae</taxon>
        <taxon>Pentapetalae</taxon>
        <taxon>asterids</taxon>
        <taxon>campanulids</taxon>
        <taxon>Asterales</taxon>
        <taxon>Asteraceae</taxon>
        <taxon>Asteroideae</taxon>
        <taxon>Anthemideae</taxon>
        <taxon>Anthemidinae</taxon>
        <taxon>Tanacetum</taxon>
    </lineage>
</organism>
<name>A0ABQ5J8V2_9ASTR</name>
<evidence type="ECO:0000313" key="1">
    <source>
        <dbReference type="EMBL" id="GJU08375.1"/>
    </source>
</evidence>
<dbReference type="Proteomes" id="UP001151760">
    <property type="component" value="Unassembled WGS sequence"/>
</dbReference>
<reference evidence="1" key="1">
    <citation type="journal article" date="2022" name="Int. J. Mol. Sci.">
        <title>Draft Genome of Tanacetum Coccineum: Genomic Comparison of Closely Related Tanacetum-Family Plants.</title>
        <authorList>
            <person name="Yamashiro T."/>
            <person name="Shiraishi A."/>
            <person name="Nakayama K."/>
            <person name="Satake H."/>
        </authorList>
    </citation>
    <scope>NUCLEOTIDE SEQUENCE</scope>
</reference>
<sequence>MPAHLLPHISDDWRGSAIWYVALRSVLARVSGVLDGGGGSLVHTHDHGWDLSILASSSKNLHVMCITLMELSSSGTPVLTSLRSSSRTISISLSGAIVDKYNLSAWRLAQTGMSTFGSIGGGVLYSDGW</sequence>
<dbReference type="EMBL" id="BQNB010021626">
    <property type="protein sequence ID" value="GJU08375.1"/>
    <property type="molecule type" value="Genomic_DNA"/>
</dbReference>
<comment type="caution">
    <text evidence="1">The sequence shown here is derived from an EMBL/GenBank/DDBJ whole genome shotgun (WGS) entry which is preliminary data.</text>
</comment>
<proteinExistence type="predicted"/>
<protein>
    <submittedName>
        <fullName evidence="1">Uncharacterized protein</fullName>
    </submittedName>
</protein>
<reference evidence="1" key="2">
    <citation type="submission" date="2022-01" db="EMBL/GenBank/DDBJ databases">
        <authorList>
            <person name="Yamashiro T."/>
            <person name="Shiraishi A."/>
            <person name="Satake H."/>
            <person name="Nakayama K."/>
        </authorList>
    </citation>
    <scope>NUCLEOTIDE SEQUENCE</scope>
</reference>
<gene>
    <name evidence="1" type="ORF">Tco_1124805</name>
</gene>
<accession>A0ABQ5J8V2</accession>
<keyword evidence="2" id="KW-1185">Reference proteome</keyword>